<dbReference type="OrthoDB" id="10546942at2759"/>
<sequence>MEATTRAADVPEQSDDPLPAPTELQYWKAHEEGLAGLSEPVSGTLRARRDPDWDDVALPLPPEAMHADYGRLDSSLRARMDELEALESKLEAERVALQARGPREPPNWRGLFRRAKASDNDNDTDVRQRLQELQLHDKPSTKPKPSVPRVAAVTSATTKASEPEAAPRPLSRFKQRQLAKRAQDTRSP</sequence>
<protein>
    <submittedName>
        <fullName evidence="2">Uncharacterized protein</fullName>
    </submittedName>
</protein>
<evidence type="ECO:0000256" key="1">
    <source>
        <dbReference type="SAM" id="MobiDB-lite"/>
    </source>
</evidence>
<reference evidence="2 3" key="2">
    <citation type="journal article" date="2007" name="BMC Biol.">
        <title>A 100%-complete sequence reveals unusually simple genomic features in the hot-spring red alga Cyanidioschyzon merolae.</title>
        <authorList>
            <person name="Nozaki H."/>
            <person name="Takano H."/>
            <person name="Misumi O."/>
            <person name="Terasawa K."/>
            <person name="Matsuzaki M."/>
            <person name="Maruyama S."/>
            <person name="Nishida K."/>
            <person name="Yagisawa F."/>
            <person name="Yoshida Y."/>
            <person name="Fujiwara T."/>
            <person name="Takio S."/>
            <person name="Tamura K."/>
            <person name="Chung S.J."/>
            <person name="Nakamura S."/>
            <person name="Kuroiwa H."/>
            <person name="Tanaka K."/>
            <person name="Sato N."/>
            <person name="Kuroiwa T."/>
        </authorList>
    </citation>
    <scope>NUCLEOTIDE SEQUENCE [LARGE SCALE GENOMIC DNA]</scope>
    <source>
        <strain evidence="2 3">10D</strain>
    </source>
</reference>
<dbReference type="Proteomes" id="UP000007014">
    <property type="component" value="Chromosome 9"/>
</dbReference>
<feature type="region of interest" description="Disordered" evidence="1">
    <location>
        <begin position="1"/>
        <end position="20"/>
    </location>
</feature>
<evidence type="ECO:0000313" key="2">
    <source>
        <dbReference type="EMBL" id="BAM80120.1"/>
    </source>
</evidence>
<feature type="compositionally biased region" description="Basic and acidic residues" evidence="1">
    <location>
        <begin position="116"/>
        <end position="140"/>
    </location>
</feature>
<dbReference type="GeneID" id="16993693"/>
<dbReference type="RefSeq" id="XP_005536406.1">
    <property type="nucleotide sequence ID" value="XM_005536349.1"/>
</dbReference>
<feature type="compositionally biased region" description="Low complexity" evidence="1">
    <location>
        <begin position="150"/>
        <end position="160"/>
    </location>
</feature>
<organism evidence="2 3">
    <name type="scientific">Cyanidioschyzon merolae (strain NIES-3377 / 10D)</name>
    <name type="common">Unicellular red alga</name>
    <dbReference type="NCBI Taxonomy" id="280699"/>
    <lineage>
        <taxon>Eukaryota</taxon>
        <taxon>Rhodophyta</taxon>
        <taxon>Bangiophyceae</taxon>
        <taxon>Cyanidiales</taxon>
        <taxon>Cyanidiaceae</taxon>
        <taxon>Cyanidioschyzon</taxon>
    </lineage>
</organism>
<feature type="region of interest" description="Disordered" evidence="1">
    <location>
        <begin position="97"/>
        <end position="188"/>
    </location>
</feature>
<dbReference type="EMBL" id="AP006491">
    <property type="protein sequence ID" value="BAM80120.1"/>
    <property type="molecule type" value="Genomic_DNA"/>
</dbReference>
<dbReference type="HOGENOM" id="CLU_1442985_0_0_1"/>
<reference evidence="2 3" key="1">
    <citation type="journal article" date="2004" name="Nature">
        <title>Genome sequence of the ultrasmall unicellular red alga Cyanidioschyzon merolae 10D.</title>
        <authorList>
            <person name="Matsuzaki M."/>
            <person name="Misumi O."/>
            <person name="Shin-i T."/>
            <person name="Maruyama S."/>
            <person name="Takahara M."/>
            <person name="Miyagishima S."/>
            <person name="Mori T."/>
            <person name="Nishida K."/>
            <person name="Yagisawa F."/>
            <person name="Nishida K."/>
            <person name="Yoshida Y."/>
            <person name="Nishimura Y."/>
            <person name="Nakao S."/>
            <person name="Kobayashi T."/>
            <person name="Momoyama Y."/>
            <person name="Higashiyama T."/>
            <person name="Minoda A."/>
            <person name="Sano M."/>
            <person name="Nomoto H."/>
            <person name="Oishi K."/>
            <person name="Hayashi H."/>
            <person name="Ohta F."/>
            <person name="Nishizaka S."/>
            <person name="Haga S."/>
            <person name="Miura S."/>
            <person name="Morishita T."/>
            <person name="Kabeya Y."/>
            <person name="Terasawa K."/>
            <person name="Suzuki Y."/>
            <person name="Ishii Y."/>
            <person name="Asakawa S."/>
            <person name="Takano H."/>
            <person name="Ohta N."/>
            <person name="Kuroiwa H."/>
            <person name="Tanaka K."/>
            <person name="Shimizu N."/>
            <person name="Sugano S."/>
            <person name="Sato N."/>
            <person name="Nozaki H."/>
            <person name="Ogasawara N."/>
            <person name="Kohara Y."/>
            <person name="Kuroiwa T."/>
        </authorList>
    </citation>
    <scope>NUCLEOTIDE SEQUENCE [LARGE SCALE GENOMIC DNA]</scope>
    <source>
        <strain evidence="2 3">10D</strain>
    </source>
</reference>
<evidence type="ECO:0000313" key="3">
    <source>
        <dbReference type="Proteomes" id="UP000007014"/>
    </source>
</evidence>
<keyword evidence="3" id="KW-1185">Reference proteome</keyword>
<name>M1V563_CYAM1</name>
<gene>
    <name evidence="2" type="ORF">CYME_CMI254C</name>
</gene>
<dbReference type="AlphaFoldDB" id="M1V563"/>
<accession>M1V563</accession>
<proteinExistence type="predicted"/>
<dbReference type="Gramene" id="CMI254CT">
    <property type="protein sequence ID" value="CMI254CT"/>
    <property type="gene ID" value="CMI254C"/>
</dbReference>
<dbReference type="KEGG" id="cme:CYME_CMI254C"/>